<feature type="compositionally biased region" description="Polar residues" evidence="5">
    <location>
        <begin position="237"/>
        <end position="248"/>
    </location>
</feature>
<dbReference type="GO" id="GO:0071013">
    <property type="term" value="C:catalytic step 2 spliceosome"/>
    <property type="evidence" value="ECO:0007669"/>
    <property type="project" value="TreeGrafter"/>
</dbReference>
<dbReference type="SUPFAM" id="SSF50891">
    <property type="entry name" value="Cyclophilin-like"/>
    <property type="match status" value="1"/>
</dbReference>
<comment type="subcellular location">
    <subcellularLocation>
        <location evidence="2">Nucleus</location>
    </subcellularLocation>
</comment>
<evidence type="ECO:0000259" key="6">
    <source>
        <dbReference type="Pfam" id="PF00160"/>
    </source>
</evidence>
<feature type="compositionally biased region" description="Basic and acidic residues" evidence="5">
    <location>
        <begin position="284"/>
        <end position="304"/>
    </location>
</feature>
<dbReference type="Pfam" id="PF00160">
    <property type="entry name" value="Pro_isomerase"/>
    <property type="match status" value="1"/>
</dbReference>
<feature type="region of interest" description="Disordered" evidence="5">
    <location>
        <begin position="171"/>
        <end position="198"/>
    </location>
</feature>
<dbReference type="PANTHER" id="PTHR45625:SF6">
    <property type="entry name" value="SPLICEOSOME-ASSOCIATED PROTEIN CWC27 HOMOLOG"/>
    <property type="match status" value="1"/>
</dbReference>
<evidence type="ECO:0000256" key="4">
    <source>
        <dbReference type="ARBA" id="ARBA00038509"/>
    </source>
</evidence>
<gene>
    <name evidence="7" type="ordered locus">KLTH0E12276g</name>
</gene>
<dbReference type="InterPro" id="IPR029000">
    <property type="entry name" value="Cyclophilin-like_dom_sf"/>
</dbReference>
<dbReference type="EMBL" id="CU928169">
    <property type="protein sequence ID" value="CAR23573.1"/>
    <property type="molecule type" value="Genomic_DNA"/>
</dbReference>
<dbReference type="AlphaFoldDB" id="C5DIG2"/>
<comment type="similarity">
    <text evidence="4">Belongs to the cyclophilin-type PPIase family. CWC27 subfamily.</text>
</comment>
<protein>
    <submittedName>
        <fullName evidence="7">KLTH0E12276p</fullName>
    </submittedName>
</protein>
<feature type="compositionally biased region" description="Basic and acidic residues" evidence="5">
    <location>
        <begin position="249"/>
        <end position="266"/>
    </location>
</feature>
<dbReference type="InParanoid" id="C5DIG2"/>
<accession>C5DIG2</accession>
<dbReference type="InterPro" id="IPR002130">
    <property type="entry name" value="Cyclophilin-type_PPIase_dom"/>
</dbReference>
<feature type="domain" description="PPIase cyclophilin-type" evidence="6">
    <location>
        <begin position="14"/>
        <end position="122"/>
    </location>
</feature>
<proteinExistence type="inferred from homology"/>
<dbReference type="OrthoDB" id="442970at2759"/>
<dbReference type="GO" id="GO:0003755">
    <property type="term" value="F:peptidyl-prolyl cis-trans isomerase activity"/>
    <property type="evidence" value="ECO:0007669"/>
    <property type="project" value="UniProtKB-EC"/>
</dbReference>
<dbReference type="Proteomes" id="UP000002036">
    <property type="component" value="Chromosome E"/>
</dbReference>
<evidence type="ECO:0000313" key="8">
    <source>
        <dbReference type="Proteomes" id="UP000002036"/>
    </source>
</evidence>
<feature type="compositionally biased region" description="Polar residues" evidence="5">
    <location>
        <begin position="309"/>
        <end position="325"/>
    </location>
</feature>
<dbReference type="eggNOG" id="KOG0885">
    <property type="taxonomic scope" value="Eukaryota"/>
</dbReference>
<dbReference type="OMA" id="RNTWFIT"/>
<reference evidence="7 8" key="1">
    <citation type="journal article" date="2009" name="Genome Res.">
        <title>Comparative genomics of protoploid Saccharomycetaceae.</title>
        <authorList>
            <consortium name="The Genolevures Consortium"/>
            <person name="Souciet J.-L."/>
            <person name="Dujon B."/>
            <person name="Gaillardin C."/>
            <person name="Johnston M."/>
            <person name="Baret P.V."/>
            <person name="Cliften P."/>
            <person name="Sherman D.J."/>
            <person name="Weissenbach J."/>
            <person name="Westhof E."/>
            <person name="Wincker P."/>
            <person name="Jubin C."/>
            <person name="Poulain J."/>
            <person name="Barbe V."/>
            <person name="Segurens B."/>
            <person name="Artiguenave F."/>
            <person name="Anthouard V."/>
            <person name="Vacherie B."/>
            <person name="Val M.-E."/>
            <person name="Fulton R.S."/>
            <person name="Minx P."/>
            <person name="Wilson R."/>
            <person name="Durrens P."/>
            <person name="Jean G."/>
            <person name="Marck C."/>
            <person name="Martin T."/>
            <person name="Nikolski M."/>
            <person name="Rolland T."/>
            <person name="Seret M.-L."/>
            <person name="Casaregola S."/>
            <person name="Despons L."/>
            <person name="Fairhead C."/>
            <person name="Fischer G."/>
            <person name="Lafontaine I."/>
            <person name="Leh V."/>
            <person name="Lemaire M."/>
            <person name="de Montigny J."/>
            <person name="Neuveglise C."/>
            <person name="Thierry A."/>
            <person name="Blanc-Lenfle I."/>
            <person name="Bleykasten C."/>
            <person name="Diffels J."/>
            <person name="Fritsch E."/>
            <person name="Frangeul L."/>
            <person name="Goeffon A."/>
            <person name="Jauniaux N."/>
            <person name="Kachouri-Lafond R."/>
            <person name="Payen C."/>
            <person name="Potier S."/>
            <person name="Pribylova L."/>
            <person name="Ozanne C."/>
            <person name="Richard G.-F."/>
            <person name="Sacerdot C."/>
            <person name="Straub M.-L."/>
            <person name="Talla E."/>
        </authorList>
    </citation>
    <scope>NUCLEOTIDE SEQUENCE [LARGE SCALE GENOMIC DNA]</scope>
    <source>
        <strain evidence="8">ATCC 56472 / CBS 6340 / NRRL Y-8284</strain>
    </source>
</reference>
<feature type="region of interest" description="Disordered" evidence="5">
    <location>
        <begin position="218"/>
        <end position="325"/>
    </location>
</feature>
<evidence type="ECO:0000256" key="1">
    <source>
        <dbReference type="ARBA" id="ARBA00000971"/>
    </source>
</evidence>
<dbReference type="GeneID" id="8292178"/>
<dbReference type="Gene3D" id="2.40.100.10">
    <property type="entry name" value="Cyclophilin-like"/>
    <property type="match status" value="1"/>
</dbReference>
<keyword evidence="3" id="KW-0539">Nucleus</keyword>
<evidence type="ECO:0000313" key="7">
    <source>
        <dbReference type="EMBL" id="CAR23573.1"/>
    </source>
</evidence>
<keyword evidence="8" id="KW-1185">Reference proteome</keyword>
<dbReference type="FunCoup" id="C5DIG2">
    <property type="interactions" value="1193"/>
</dbReference>
<dbReference type="HOGENOM" id="CLU_012062_14_0_1"/>
<evidence type="ECO:0000256" key="3">
    <source>
        <dbReference type="ARBA" id="ARBA00023242"/>
    </source>
</evidence>
<evidence type="ECO:0000256" key="2">
    <source>
        <dbReference type="ARBA" id="ARBA00004123"/>
    </source>
</evidence>
<dbReference type="STRING" id="559295.C5DIG2"/>
<organism evidence="7 8">
    <name type="scientific">Lachancea thermotolerans (strain ATCC 56472 / CBS 6340 / NRRL Y-8284)</name>
    <name type="common">Yeast</name>
    <name type="synonym">Kluyveromyces thermotolerans</name>
    <dbReference type="NCBI Taxonomy" id="559295"/>
    <lineage>
        <taxon>Eukaryota</taxon>
        <taxon>Fungi</taxon>
        <taxon>Dikarya</taxon>
        <taxon>Ascomycota</taxon>
        <taxon>Saccharomycotina</taxon>
        <taxon>Saccharomycetes</taxon>
        <taxon>Saccharomycetales</taxon>
        <taxon>Saccharomycetaceae</taxon>
        <taxon>Lachancea</taxon>
    </lineage>
</organism>
<sequence>MSGGLEPSTTARCTILTSEGILNVELWAKEFPKTTRRFLENCIKGLYDGVPFIEKPGGTIILTGEIGCDPVGSVESNTRVRFDRRGLLASFPSSKGAFAITLCDNSHLEGKATVFGKLVDSTYYSVLRICGKELKADSDEFLYPAWVKSISVEEPYFKDLIGHEASAPKTISDAVKPQRKRPVKKRVRLEYEEEGDDQEDALSNIKIRAAHDLLNDKRLVRETPPLGNLGSAESRLPQKSSKNTASSNVEHEASPSDAKKVGHSPDDGSGSGSQKPLDVTQAEPEGHDLTQRERETLKLLEQFKKTSSKNKQFASHQLNFGGQAP</sequence>
<dbReference type="RefSeq" id="XP_002554010.1">
    <property type="nucleotide sequence ID" value="XM_002553964.1"/>
</dbReference>
<feature type="compositionally biased region" description="Basic residues" evidence="5">
    <location>
        <begin position="177"/>
        <end position="187"/>
    </location>
</feature>
<evidence type="ECO:0000256" key="5">
    <source>
        <dbReference type="SAM" id="MobiDB-lite"/>
    </source>
</evidence>
<dbReference type="KEGG" id="lth:KLTH0E12276g"/>
<dbReference type="PANTHER" id="PTHR45625">
    <property type="entry name" value="PEPTIDYL-PROLYL CIS-TRANS ISOMERASE-RELATED"/>
    <property type="match status" value="1"/>
</dbReference>
<comment type="catalytic activity">
    <reaction evidence="1">
        <text>[protein]-peptidylproline (omega=180) = [protein]-peptidylproline (omega=0)</text>
        <dbReference type="Rhea" id="RHEA:16237"/>
        <dbReference type="Rhea" id="RHEA-COMP:10747"/>
        <dbReference type="Rhea" id="RHEA-COMP:10748"/>
        <dbReference type="ChEBI" id="CHEBI:83833"/>
        <dbReference type="ChEBI" id="CHEBI:83834"/>
        <dbReference type="EC" id="5.2.1.8"/>
    </reaction>
</comment>
<name>C5DIG2_LACTC</name>
<dbReference type="InterPro" id="IPR044666">
    <property type="entry name" value="Cyclophilin_A-like"/>
</dbReference>